<dbReference type="Pfam" id="PF10093">
    <property type="entry name" value="EarP"/>
    <property type="match status" value="1"/>
</dbReference>
<comment type="similarity">
    <text evidence="4">Belongs to the glycosyltransferase 104 family.</text>
</comment>
<keyword evidence="2" id="KW-0808">Transferase</keyword>
<dbReference type="EMBL" id="JEMG01000001">
    <property type="protein sequence ID" value="EYC51196.1"/>
    <property type="molecule type" value="Genomic_DNA"/>
</dbReference>
<dbReference type="RefSeq" id="WP_035607163.1">
    <property type="nucleotide sequence ID" value="NZ_JEMG01000001.1"/>
</dbReference>
<evidence type="ECO:0000256" key="5">
    <source>
        <dbReference type="ARBA" id="ARBA00024416"/>
    </source>
</evidence>
<dbReference type="OrthoDB" id="209085at2"/>
<keyword evidence="1" id="KW-0328">Glycosyltransferase</keyword>
<evidence type="ECO:0000256" key="2">
    <source>
        <dbReference type="ARBA" id="ARBA00022679"/>
    </source>
</evidence>
<evidence type="ECO:0000256" key="3">
    <source>
        <dbReference type="ARBA" id="ARBA00024303"/>
    </source>
</evidence>
<comment type="caution">
    <text evidence="8">The sequence shown here is derived from an EMBL/GenBank/DDBJ whole genome shotgun (WGS) entry which is preliminary data.</text>
</comment>
<dbReference type="eggNOG" id="COG4394">
    <property type="taxonomic scope" value="Bacteria"/>
</dbReference>
<dbReference type="Proteomes" id="UP000023268">
    <property type="component" value="Unassembled WGS sequence"/>
</dbReference>
<reference evidence="8 9" key="1">
    <citation type="submission" date="2014-02" db="EMBL/GenBank/DDBJ databases">
        <title>Draft Genome of Hylemonella gracilis isolated from the Niagara River.</title>
        <authorList>
            <person name="Pawlowski D.R."/>
            <person name="Koudelka G.B."/>
        </authorList>
    </citation>
    <scope>NUCLEOTIDE SEQUENCE [LARGE SCALE GENOMIC DNA]</scope>
    <source>
        <strain evidence="8 9">Niagara R</strain>
    </source>
</reference>
<comment type="catalytic activity">
    <reaction evidence="7">
        <text>dTDP-beta-L-rhamnose + L-arginyl-[protein] = N(omega)-(alpha-L-rhamnosyl)-L-arginyl-[protein] + dTDP + H(+)</text>
        <dbReference type="Rhea" id="RHEA:66692"/>
        <dbReference type="Rhea" id="RHEA-COMP:10532"/>
        <dbReference type="Rhea" id="RHEA-COMP:17096"/>
        <dbReference type="ChEBI" id="CHEBI:15378"/>
        <dbReference type="ChEBI" id="CHEBI:29965"/>
        <dbReference type="ChEBI" id="CHEBI:57510"/>
        <dbReference type="ChEBI" id="CHEBI:58369"/>
        <dbReference type="ChEBI" id="CHEBI:167445"/>
    </reaction>
    <physiologicalReaction direction="left-to-right" evidence="7">
        <dbReference type="Rhea" id="RHEA:66693"/>
    </physiologicalReaction>
</comment>
<gene>
    <name evidence="8" type="ORF">AZ34_08930</name>
</gene>
<evidence type="ECO:0000256" key="7">
    <source>
        <dbReference type="ARBA" id="ARBA00048472"/>
    </source>
</evidence>
<evidence type="ECO:0000256" key="4">
    <source>
        <dbReference type="ARBA" id="ARBA00024346"/>
    </source>
</evidence>
<proteinExistence type="inferred from homology"/>
<comment type="function">
    <text evidence="3">Protein-arginine rhamnosyltransferase that catalyzes the transfer of a single rhamnose to elongation factor P (EF-P) on 'Lys-32', a modification required for EF-P-dependent rescue of polyproline stalled ribosomes.</text>
</comment>
<dbReference type="GO" id="GO:0106361">
    <property type="term" value="F:protein-arginine rhamnosyltransferase activity"/>
    <property type="evidence" value="ECO:0007669"/>
    <property type="project" value="InterPro"/>
</dbReference>
<accession>A0A016XH74</accession>
<evidence type="ECO:0000256" key="6">
    <source>
        <dbReference type="ARBA" id="ARBA00030025"/>
    </source>
</evidence>
<evidence type="ECO:0000256" key="1">
    <source>
        <dbReference type="ARBA" id="ARBA00022676"/>
    </source>
</evidence>
<dbReference type="NCBIfam" id="TIGR03837">
    <property type="entry name" value="efp_Arg_rhamno"/>
    <property type="match status" value="1"/>
</dbReference>
<evidence type="ECO:0000313" key="9">
    <source>
        <dbReference type="Proteomes" id="UP000023268"/>
    </source>
</evidence>
<protein>
    <recommendedName>
        <fullName evidence="5">Protein-arginine rhamnosyltransferase</fullName>
    </recommendedName>
    <alternativeName>
        <fullName evidence="6">EF-P arginine rhamnosyltransferase</fullName>
    </alternativeName>
</protein>
<dbReference type="AlphaFoldDB" id="A0A016XH74"/>
<dbReference type="STRING" id="1458275.AZ34_08930"/>
<evidence type="ECO:0000313" key="8">
    <source>
        <dbReference type="EMBL" id="EYC51196.1"/>
    </source>
</evidence>
<dbReference type="InterPro" id="IPR016633">
    <property type="entry name" value="EarP"/>
</dbReference>
<name>A0A016XH74_9BURK</name>
<sequence length="374" mass="40963">MRWDIFCKVIDNHGDIGVCWRLARQIAARGQEARLWVDDASALAWMAPGQIESVEVHPWSGQAPAGLPPGDVLIEAFGCDIAPDWIQAVATADTAWINLEYLSAEPYVERMHGLPSPVLSGPLTGWRKRFFYPGFTPATGGLLREPDLQQRQVGFKREAWLAAQGIWPEDGSQVISLFCYEPDALSSLLAQLARPDAREGQEGQPRTTHLLVTAGRAAAAVQTTLGAQNPNGADDPSRLRIHYLPRLSQDDYDHLLWACDLNFVRGEDSLVRALWAARPGPTGSLQSIPFVWQIYPQHDGAHHVKLQAFLDWMLPQAGDHAGLRAFHAVWNGLHAGALPALAGSSWAEATQGARARLLAQTDLCTQLQAMAEAT</sequence>
<organism evidence="8 9">
    <name type="scientific">Hylemonella gracilis str. Niagara R</name>
    <dbReference type="NCBI Taxonomy" id="1458275"/>
    <lineage>
        <taxon>Bacteria</taxon>
        <taxon>Pseudomonadati</taxon>
        <taxon>Pseudomonadota</taxon>
        <taxon>Betaproteobacteria</taxon>
        <taxon>Burkholderiales</taxon>
        <taxon>Comamonadaceae</taxon>
        <taxon>Hylemonella</taxon>
    </lineage>
</organism>